<dbReference type="Gene3D" id="3.30.360.10">
    <property type="entry name" value="Dihydrodipicolinate Reductase, domain 2"/>
    <property type="match status" value="1"/>
</dbReference>
<dbReference type="InterPro" id="IPR000683">
    <property type="entry name" value="Gfo/Idh/MocA-like_OxRdtase_N"/>
</dbReference>
<dbReference type="RefSeq" id="WP_344994616.1">
    <property type="nucleotide sequence ID" value="NZ_BAABFR010000025.1"/>
</dbReference>
<proteinExistence type="predicted"/>
<evidence type="ECO:0000259" key="2">
    <source>
        <dbReference type="Pfam" id="PF01408"/>
    </source>
</evidence>
<dbReference type="EMBL" id="BAABFR010000025">
    <property type="protein sequence ID" value="GAA4391337.1"/>
    <property type="molecule type" value="Genomic_DNA"/>
</dbReference>
<organism evidence="4 5">
    <name type="scientific">Tsukamurella soli</name>
    <dbReference type="NCBI Taxonomy" id="644556"/>
    <lineage>
        <taxon>Bacteria</taxon>
        <taxon>Bacillati</taxon>
        <taxon>Actinomycetota</taxon>
        <taxon>Actinomycetes</taxon>
        <taxon>Mycobacteriales</taxon>
        <taxon>Tsukamurellaceae</taxon>
        <taxon>Tsukamurella</taxon>
    </lineage>
</organism>
<dbReference type="SUPFAM" id="SSF51735">
    <property type="entry name" value="NAD(P)-binding Rossmann-fold domains"/>
    <property type="match status" value="1"/>
</dbReference>
<evidence type="ECO:0000256" key="1">
    <source>
        <dbReference type="ARBA" id="ARBA00023002"/>
    </source>
</evidence>
<dbReference type="InterPro" id="IPR050463">
    <property type="entry name" value="Gfo/Idh/MocA_oxidrdct_glycsds"/>
</dbReference>
<evidence type="ECO:0000259" key="3">
    <source>
        <dbReference type="Pfam" id="PF22725"/>
    </source>
</evidence>
<dbReference type="PANTHER" id="PTHR43818:SF11">
    <property type="entry name" value="BCDNA.GH03377"/>
    <property type="match status" value="1"/>
</dbReference>
<dbReference type="Pfam" id="PF01408">
    <property type="entry name" value="GFO_IDH_MocA"/>
    <property type="match status" value="1"/>
</dbReference>
<dbReference type="PANTHER" id="PTHR43818">
    <property type="entry name" value="BCDNA.GH03377"/>
    <property type="match status" value="1"/>
</dbReference>
<protein>
    <submittedName>
        <fullName evidence="4">Gfo/Idh/MocA family oxidoreductase</fullName>
    </submittedName>
</protein>
<dbReference type="InterPro" id="IPR036291">
    <property type="entry name" value="NAD(P)-bd_dom_sf"/>
</dbReference>
<dbReference type="Pfam" id="PF22725">
    <property type="entry name" value="GFO_IDH_MocA_C3"/>
    <property type="match status" value="1"/>
</dbReference>
<dbReference type="Proteomes" id="UP001500635">
    <property type="component" value="Unassembled WGS sequence"/>
</dbReference>
<dbReference type="InterPro" id="IPR055170">
    <property type="entry name" value="GFO_IDH_MocA-like_dom"/>
</dbReference>
<sequence length="390" mass="39569">MTAPLSVGVVGCGNVALNFHVPAYLALPGDYTLVGLADPSPDRLAAGARIAGLDDSHLHTDAAELIARADVDVIDVCTPQHLHRDLVVAAARAGKHIMCEKPLAATPSDAAAMVAAAAAAGVRLAVMHNYLFFPEVVALRGLIDDGELGTVRTVTVDMLGVVDSPGAGGSVWRHDPAQSGGGVLVDMLHGVYLAEHLLGEQATAVSAFVDSVIDGDRVEGIALCRLEAGRRVALVNIAWGVGQGGIAVEGTGGRAVVRYRGDGTPPWAPFESLTVTTPSGGTRTVDLAGGQELAQLIADAVRDTVADLAAAVRTGRAPAADGAVGLHTLEETVAAYASAALRATVDLPLTGALHDRGVGALAYLDVAPQSLVAQRALFGPANSAAANSAV</sequence>
<dbReference type="Gene3D" id="3.40.50.720">
    <property type="entry name" value="NAD(P)-binding Rossmann-like Domain"/>
    <property type="match status" value="1"/>
</dbReference>
<feature type="domain" description="GFO/IDH/MocA-like oxidoreductase" evidence="3">
    <location>
        <begin position="137"/>
        <end position="254"/>
    </location>
</feature>
<comment type="caution">
    <text evidence="4">The sequence shown here is derived from an EMBL/GenBank/DDBJ whole genome shotgun (WGS) entry which is preliminary data.</text>
</comment>
<evidence type="ECO:0000313" key="5">
    <source>
        <dbReference type="Proteomes" id="UP001500635"/>
    </source>
</evidence>
<evidence type="ECO:0000313" key="4">
    <source>
        <dbReference type="EMBL" id="GAA4391337.1"/>
    </source>
</evidence>
<gene>
    <name evidence="4" type="ORF">GCM10023147_20180</name>
</gene>
<keyword evidence="1" id="KW-0560">Oxidoreductase</keyword>
<name>A0ABP8JIJ4_9ACTN</name>
<dbReference type="SUPFAM" id="SSF55347">
    <property type="entry name" value="Glyceraldehyde-3-phosphate dehydrogenase-like, C-terminal domain"/>
    <property type="match status" value="1"/>
</dbReference>
<reference evidence="5" key="1">
    <citation type="journal article" date="2019" name="Int. J. Syst. Evol. Microbiol.">
        <title>The Global Catalogue of Microorganisms (GCM) 10K type strain sequencing project: providing services to taxonomists for standard genome sequencing and annotation.</title>
        <authorList>
            <consortium name="The Broad Institute Genomics Platform"/>
            <consortium name="The Broad Institute Genome Sequencing Center for Infectious Disease"/>
            <person name="Wu L."/>
            <person name="Ma J."/>
        </authorList>
    </citation>
    <scope>NUCLEOTIDE SEQUENCE [LARGE SCALE GENOMIC DNA]</scope>
    <source>
        <strain evidence="5">JCM 17688</strain>
    </source>
</reference>
<keyword evidence="5" id="KW-1185">Reference proteome</keyword>
<feature type="domain" description="Gfo/Idh/MocA-like oxidoreductase N-terminal" evidence="2">
    <location>
        <begin position="6"/>
        <end position="128"/>
    </location>
</feature>
<accession>A0ABP8JIJ4</accession>